<dbReference type="AlphaFoldDB" id="W1XVP4"/>
<evidence type="ECO:0000313" key="1">
    <source>
        <dbReference type="EMBL" id="ETJ32959.1"/>
    </source>
</evidence>
<gene>
    <name evidence="1" type="ORF">Q604_UNBC12597G0001</name>
</gene>
<comment type="caution">
    <text evidence="1">The sequence shown here is derived from an EMBL/GenBank/DDBJ whole genome shotgun (WGS) entry which is preliminary data.</text>
</comment>
<reference evidence="1" key="1">
    <citation type="submission" date="2013-12" db="EMBL/GenBank/DDBJ databases">
        <title>A Varibaculum cambriense genome reconstructed from a premature infant gut community with otherwise low bacterial novelty that shifts toward anaerobic metabolism during the third week of life.</title>
        <authorList>
            <person name="Brown C.T."/>
            <person name="Sharon I."/>
            <person name="Thomas B.C."/>
            <person name="Castelle C.J."/>
            <person name="Morowitz M.J."/>
            <person name="Banfield J.F."/>
        </authorList>
    </citation>
    <scope>NUCLEOTIDE SEQUENCE</scope>
</reference>
<proteinExistence type="predicted"/>
<feature type="non-terminal residue" evidence="1">
    <location>
        <position position="106"/>
    </location>
</feature>
<name>W1XVP4_9ZZZZ</name>
<protein>
    <submittedName>
        <fullName evidence="1">Hemagluttinin protein</fullName>
    </submittedName>
</protein>
<dbReference type="EMBL" id="AZMM01012597">
    <property type="protein sequence ID" value="ETJ32959.1"/>
    <property type="molecule type" value="Genomic_DNA"/>
</dbReference>
<sequence length="106" mass="11155">GDKVTIDGKDGKIAAGKVAVDGKDGHVTGLENKDWDPNNITSGRAATEDQLQKSHKALDNKINNLGDDITKKGMDFAGNTGDFHRDLGQKVTIKGEGQGADSDYSG</sequence>
<feature type="non-terminal residue" evidence="1">
    <location>
        <position position="1"/>
    </location>
</feature>
<organism evidence="1">
    <name type="scientific">human gut metagenome</name>
    <dbReference type="NCBI Taxonomy" id="408170"/>
    <lineage>
        <taxon>unclassified sequences</taxon>
        <taxon>metagenomes</taxon>
        <taxon>organismal metagenomes</taxon>
    </lineage>
</organism>
<accession>W1XVP4</accession>